<dbReference type="InterPro" id="IPR000719">
    <property type="entry name" value="Prot_kinase_dom"/>
</dbReference>
<evidence type="ECO:0000256" key="4">
    <source>
        <dbReference type="ARBA" id="ARBA00012513"/>
    </source>
</evidence>
<dbReference type="Gene3D" id="1.10.510.10">
    <property type="entry name" value="Transferase(Phosphotransferase) domain 1"/>
    <property type="match status" value="1"/>
</dbReference>
<dbReference type="InterPro" id="IPR001245">
    <property type="entry name" value="Ser-Thr/Tyr_kinase_cat_dom"/>
</dbReference>
<keyword evidence="9" id="KW-0808">Transferase</keyword>
<feature type="transmembrane region" description="Helical" evidence="23">
    <location>
        <begin position="646"/>
        <end position="670"/>
    </location>
</feature>
<dbReference type="FunFam" id="3.30.200.20:FF:000432">
    <property type="entry name" value="LRR receptor-like serine/threonine-protein kinase EFR"/>
    <property type="match status" value="1"/>
</dbReference>
<keyword evidence="14" id="KW-0418">Kinase</keyword>
<name>A0A251NLM4_PRUPE</name>
<evidence type="ECO:0000256" key="18">
    <source>
        <dbReference type="ARBA" id="ARBA00023170"/>
    </source>
</evidence>
<dbReference type="EC" id="2.7.11.1" evidence="4"/>
<keyword evidence="8" id="KW-0433">Leucine-rich repeat</keyword>
<dbReference type="GO" id="GO:0004674">
    <property type="term" value="F:protein serine/threonine kinase activity"/>
    <property type="evidence" value="ECO:0007669"/>
    <property type="project" value="UniProtKB-KW"/>
</dbReference>
<dbReference type="SMART" id="SM00220">
    <property type="entry name" value="S_TKc"/>
    <property type="match status" value="1"/>
</dbReference>
<keyword evidence="19" id="KW-0325">Glycoprotein</keyword>
<keyword evidence="16 23" id="KW-1133">Transmembrane helix</keyword>
<evidence type="ECO:0000259" key="25">
    <source>
        <dbReference type="PROSITE" id="PS50011"/>
    </source>
</evidence>
<dbReference type="GO" id="GO:0005524">
    <property type="term" value="F:ATP binding"/>
    <property type="evidence" value="ECO:0007669"/>
    <property type="project" value="UniProtKB-UniRule"/>
</dbReference>
<dbReference type="InterPro" id="IPR003591">
    <property type="entry name" value="Leu-rich_rpt_typical-subtyp"/>
</dbReference>
<evidence type="ECO:0000256" key="14">
    <source>
        <dbReference type="ARBA" id="ARBA00022777"/>
    </source>
</evidence>
<dbReference type="FunFam" id="3.80.10.10:FF:001158">
    <property type="entry name" value="Leucine-rich repeat protein kinase family protein"/>
    <property type="match status" value="1"/>
</dbReference>
<dbReference type="FunFam" id="1.10.510.10:FF:000358">
    <property type="entry name" value="Putative leucine-rich repeat receptor-like serine/threonine-protein kinase"/>
    <property type="match status" value="1"/>
</dbReference>
<dbReference type="InterPro" id="IPR008271">
    <property type="entry name" value="Ser/Thr_kinase_AS"/>
</dbReference>
<dbReference type="FunFam" id="3.80.10.10:FF:000288">
    <property type="entry name" value="LRR receptor-like serine/threonine-protein kinase EFR"/>
    <property type="match status" value="1"/>
</dbReference>
<dbReference type="InterPro" id="IPR051809">
    <property type="entry name" value="Plant_receptor-like_S/T_kinase"/>
</dbReference>
<comment type="subcellular location">
    <subcellularLocation>
        <location evidence="1">Cell membrane</location>
        <topology evidence="1">Single-pass type I membrane protein</topology>
    </subcellularLocation>
</comment>
<keyword evidence="18" id="KW-0675">Receptor</keyword>
<keyword evidence="12" id="KW-0677">Repeat</keyword>
<dbReference type="SUPFAM" id="SSF52058">
    <property type="entry name" value="L domain-like"/>
    <property type="match status" value="2"/>
</dbReference>
<feature type="signal peptide" evidence="24">
    <location>
        <begin position="1"/>
        <end position="20"/>
    </location>
</feature>
<dbReference type="PROSITE" id="PS00107">
    <property type="entry name" value="PROTEIN_KINASE_ATP"/>
    <property type="match status" value="1"/>
</dbReference>
<dbReference type="PANTHER" id="PTHR27008:SF596">
    <property type="entry name" value="OS02G0215500 PROTEIN"/>
    <property type="match status" value="1"/>
</dbReference>
<evidence type="ECO:0000256" key="24">
    <source>
        <dbReference type="SAM" id="SignalP"/>
    </source>
</evidence>
<comment type="similarity">
    <text evidence="3">Belongs to the RLP family.</text>
</comment>
<evidence type="ECO:0000256" key="11">
    <source>
        <dbReference type="ARBA" id="ARBA00022729"/>
    </source>
</evidence>
<evidence type="ECO:0000256" key="5">
    <source>
        <dbReference type="ARBA" id="ARBA00022475"/>
    </source>
</evidence>
<dbReference type="InterPro" id="IPR032675">
    <property type="entry name" value="LRR_dom_sf"/>
</dbReference>
<dbReference type="SMART" id="SM00365">
    <property type="entry name" value="LRR_SD22"/>
    <property type="match status" value="6"/>
</dbReference>
<dbReference type="InterPro" id="IPR013210">
    <property type="entry name" value="LRR_N_plant-typ"/>
</dbReference>
<evidence type="ECO:0000313" key="27">
    <source>
        <dbReference type="Proteomes" id="UP000006882"/>
    </source>
</evidence>
<keyword evidence="13 22" id="KW-0547">Nucleotide-binding</keyword>
<evidence type="ECO:0000256" key="2">
    <source>
        <dbReference type="ARBA" id="ARBA00008684"/>
    </source>
</evidence>
<dbReference type="InterPro" id="IPR001611">
    <property type="entry name" value="Leu-rich_rpt"/>
</dbReference>
<evidence type="ECO:0000256" key="15">
    <source>
        <dbReference type="ARBA" id="ARBA00022840"/>
    </source>
</evidence>
<proteinExistence type="inferred from homology"/>
<keyword evidence="15 22" id="KW-0067">ATP-binding</keyword>
<feature type="domain" description="Protein kinase" evidence="25">
    <location>
        <begin position="704"/>
        <end position="976"/>
    </location>
</feature>
<organism evidence="26 27">
    <name type="scientific">Prunus persica</name>
    <name type="common">Peach</name>
    <name type="synonym">Amygdalus persica</name>
    <dbReference type="NCBI Taxonomy" id="3760"/>
    <lineage>
        <taxon>Eukaryota</taxon>
        <taxon>Viridiplantae</taxon>
        <taxon>Streptophyta</taxon>
        <taxon>Embryophyta</taxon>
        <taxon>Tracheophyta</taxon>
        <taxon>Spermatophyta</taxon>
        <taxon>Magnoliopsida</taxon>
        <taxon>eudicotyledons</taxon>
        <taxon>Gunneridae</taxon>
        <taxon>Pentapetalae</taxon>
        <taxon>rosids</taxon>
        <taxon>fabids</taxon>
        <taxon>Rosales</taxon>
        <taxon>Rosaceae</taxon>
        <taxon>Amygdaloideae</taxon>
        <taxon>Amygdaleae</taxon>
        <taxon>Prunus</taxon>
    </lineage>
</organism>
<feature type="chain" id="PRO_5012106169" description="non-specific serine/threonine protein kinase" evidence="24">
    <location>
        <begin position="21"/>
        <end position="1010"/>
    </location>
</feature>
<dbReference type="eggNOG" id="ENOG502QPYS">
    <property type="taxonomic scope" value="Eukaryota"/>
</dbReference>
<evidence type="ECO:0000256" key="17">
    <source>
        <dbReference type="ARBA" id="ARBA00023136"/>
    </source>
</evidence>
<keyword evidence="27" id="KW-1185">Reference proteome</keyword>
<dbReference type="SMART" id="SM00369">
    <property type="entry name" value="LRR_TYP"/>
    <property type="match status" value="7"/>
</dbReference>
<dbReference type="Pfam" id="PF13855">
    <property type="entry name" value="LRR_8"/>
    <property type="match status" value="1"/>
</dbReference>
<evidence type="ECO:0000256" key="3">
    <source>
        <dbReference type="ARBA" id="ARBA00009592"/>
    </source>
</evidence>
<dbReference type="PANTHER" id="PTHR27008">
    <property type="entry name" value="OS04G0122200 PROTEIN"/>
    <property type="match status" value="1"/>
</dbReference>
<dbReference type="Proteomes" id="UP000006882">
    <property type="component" value="Chromosome G6"/>
</dbReference>
<dbReference type="EMBL" id="CM007656">
    <property type="protein sequence ID" value="ONI00206.1"/>
    <property type="molecule type" value="Genomic_DNA"/>
</dbReference>
<protein>
    <recommendedName>
        <fullName evidence="4">non-specific serine/threonine protein kinase</fullName>
        <ecNumber evidence="4">2.7.11.1</ecNumber>
    </recommendedName>
</protein>
<dbReference type="InterPro" id="IPR017441">
    <property type="entry name" value="Protein_kinase_ATP_BS"/>
</dbReference>
<evidence type="ECO:0000256" key="10">
    <source>
        <dbReference type="ARBA" id="ARBA00022692"/>
    </source>
</evidence>
<gene>
    <name evidence="26" type="ORF">PRUPE_6G074800</name>
</gene>
<dbReference type="Gene3D" id="3.30.200.20">
    <property type="entry name" value="Phosphorylase Kinase, domain 1"/>
    <property type="match status" value="1"/>
</dbReference>
<accession>A0A251NLM4</accession>
<dbReference type="Gene3D" id="3.80.10.10">
    <property type="entry name" value="Ribonuclease Inhibitor"/>
    <property type="match status" value="4"/>
</dbReference>
<evidence type="ECO:0000313" key="26">
    <source>
        <dbReference type="EMBL" id="ONI00206.1"/>
    </source>
</evidence>
<dbReference type="GO" id="GO:0005886">
    <property type="term" value="C:plasma membrane"/>
    <property type="evidence" value="ECO:0007669"/>
    <property type="project" value="UniProtKB-SubCell"/>
</dbReference>
<sequence>MGVLVMKLILIYSFFNGVLVSSMQMGGKETDGAALLAIKAQIKQDPHNVTSSWNESIHFCFWHGVTCSRRHNQRVTKLDLQSQNLAGFISPSIGNLSFLRELQLQNNSFSHEIPPQIGHLRRLQVLSLHNNSFSGPIPYNISYCSNLIFMDFGFNGLVGKIHSEFGSLSKLQRFVLQANPLTGEIPSSLGNLSSLEVLAVSHNNLVGSIPTSLGQLKNLKFLSLGSNYLSGTIPPSIYNLSALYSFGVALNQIHGSLPSDMGNSLPNLQFFNINTNQFFGSFPLTLSNATSLQVIDVQNNKLTGQVPDLRKLHNLQRFKIAVNHLGIGTDGDLSFLSGLTNATELKILIMGVNNFGGTLPTSISNLSTKLDMFWFNSNQLHGSIPTDIANLVNLESLAMKGNSFTGSIPSEFGQLSSLAELDISVNLLSGSIPASLGNLTKMYRLFLAGNILEGVIPSSLGKFQQLISLDLSNNKLSGAIPQQVIGLSSLSKLLNLSTNHFTGSLPMEVGKLKTLGILDVSNNMLSGEIPITLGKCESLSVLHLQGNFFRGNIPSSLIGLKAIEEVDVSRNNFSGEIPMFFEGFVFLKNLNLSFNEFWGAVPTGGAFKNASAISIAGNARLCGGITNLQLPKCKTKKGGLSPSLKLIIPLVLSGLAVLGIIAVVMSYFFLRPSIWKRKEILLSTLAKNFLQVSYATLVKATDEFSSANLIGAGSFGSVYKGILDGDDHKAQLVAVKVFNLLRHGAWKSFIVECEALRNIKHRNLVKIITACSSVDFHGNDFKALVYEYMENGSLEEWLHPPTEVEEVREALNLEQRLDIAIDVACALDYLHNHCETPIVHCDLKPSNVLLDNEMTGHVSDFGLARFLSQQTGTNASENPTSSIGIKGTVGYAAPEYGMGNEVSTNGDVYSFGILLLEMFAGKRPTDDMFNGDLNLHTYVKMAFPNRVMEIVDSTLFEGGTSERRVQKIEVCLNSIFRIGIECSAESPTDRLKNISDAASELHSIRDVLLG</sequence>
<keyword evidence="10 23" id="KW-0812">Transmembrane</keyword>
<dbReference type="PROSITE" id="PS00108">
    <property type="entry name" value="PROTEIN_KINASE_ST"/>
    <property type="match status" value="1"/>
</dbReference>
<keyword evidence="11 24" id="KW-0732">Signal</keyword>
<dbReference type="Gramene" id="ONI00206">
    <property type="protein sequence ID" value="ONI00206"/>
    <property type="gene ID" value="PRUPE_6G074800"/>
</dbReference>
<dbReference type="Pfam" id="PF07714">
    <property type="entry name" value="PK_Tyr_Ser-Thr"/>
    <property type="match status" value="1"/>
</dbReference>
<evidence type="ECO:0000256" key="23">
    <source>
        <dbReference type="SAM" id="Phobius"/>
    </source>
</evidence>
<dbReference type="Pfam" id="PF00560">
    <property type="entry name" value="LRR_1"/>
    <property type="match status" value="6"/>
</dbReference>
<evidence type="ECO:0000256" key="9">
    <source>
        <dbReference type="ARBA" id="ARBA00022679"/>
    </source>
</evidence>
<evidence type="ECO:0000256" key="16">
    <source>
        <dbReference type="ARBA" id="ARBA00022989"/>
    </source>
</evidence>
<dbReference type="Pfam" id="PF08263">
    <property type="entry name" value="LRRNT_2"/>
    <property type="match status" value="1"/>
</dbReference>
<feature type="binding site" evidence="22">
    <location>
        <position position="736"/>
    </location>
    <ligand>
        <name>ATP</name>
        <dbReference type="ChEBI" id="CHEBI:30616"/>
    </ligand>
</feature>
<evidence type="ECO:0000256" key="19">
    <source>
        <dbReference type="ARBA" id="ARBA00023180"/>
    </source>
</evidence>
<evidence type="ECO:0000256" key="21">
    <source>
        <dbReference type="ARBA" id="ARBA00048679"/>
    </source>
</evidence>
<comment type="similarity">
    <text evidence="2">Belongs to the protein kinase superfamily. Ser/Thr protein kinase family.</text>
</comment>
<evidence type="ECO:0000256" key="12">
    <source>
        <dbReference type="ARBA" id="ARBA00022737"/>
    </source>
</evidence>
<evidence type="ECO:0000256" key="8">
    <source>
        <dbReference type="ARBA" id="ARBA00022614"/>
    </source>
</evidence>
<evidence type="ECO:0000256" key="7">
    <source>
        <dbReference type="ARBA" id="ARBA00022553"/>
    </source>
</evidence>
<dbReference type="PROSITE" id="PS50011">
    <property type="entry name" value="PROTEIN_KINASE_DOM"/>
    <property type="match status" value="1"/>
</dbReference>
<dbReference type="SUPFAM" id="SSF56112">
    <property type="entry name" value="Protein kinase-like (PK-like)"/>
    <property type="match status" value="1"/>
</dbReference>
<dbReference type="FunFam" id="3.80.10.10:FF:000275">
    <property type="entry name" value="Leucine-rich repeat receptor-like protein kinase"/>
    <property type="match status" value="1"/>
</dbReference>
<evidence type="ECO:0000256" key="13">
    <source>
        <dbReference type="ARBA" id="ARBA00022741"/>
    </source>
</evidence>
<keyword evidence="17 23" id="KW-0472">Membrane</keyword>
<evidence type="ECO:0000256" key="1">
    <source>
        <dbReference type="ARBA" id="ARBA00004251"/>
    </source>
</evidence>
<comment type="catalytic activity">
    <reaction evidence="21">
        <text>L-seryl-[protein] + ATP = O-phospho-L-seryl-[protein] + ADP + H(+)</text>
        <dbReference type="Rhea" id="RHEA:17989"/>
        <dbReference type="Rhea" id="RHEA-COMP:9863"/>
        <dbReference type="Rhea" id="RHEA-COMP:11604"/>
        <dbReference type="ChEBI" id="CHEBI:15378"/>
        <dbReference type="ChEBI" id="CHEBI:29999"/>
        <dbReference type="ChEBI" id="CHEBI:30616"/>
        <dbReference type="ChEBI" id="CHEBI:83421"/>
        <dbReference type="ChEBI" id="CHEBI:456216"/>
        <dbReference type="EC" id="2.7.11.1"/>
    </reaction>
</comment>
<keyword evidence="5" id="KW-1003">Cell membrane</keyword>
<evidence type="ECO:0000256" key="6">
    <source>
        <dbReference type="ARBA" id="ARBA00022527"/>
    </source>
</evidence>
<keyword evidence="6" id="KW-0723">Serine/threonine-protein kinase</keyword>
<dbReference type="InterPro" id="IPR011009">
    <property type="entry name" value="Kinase-like_dom_sf"/>
</dbReference>
<reference evidence="26 27" key="1">
    <citation type="journal article" date="2013" name="Nat. Genet.">
        <title>The high-quality draft genome of peach (Prunus persica) identifies unique patterns of genetic diversity, domestication and genome evolution.</title>
        <authorList>
            <consortium name="International Peach Genome Initiative"/>
            <person name="Verde I."/>
            <person name="Abbott A.G."/>
            <person name="Scalabrin S."/>
            <person name="Jung S."/>
            <person name="Shu S."/>
            <person name="Marroni F."/>
            <person name="Zhebentyayeva T."/>
            <person name="Dettori M.T."/>
            <person name="Grimwood J."/>
            <person name="Cattonaro F."/>
            <person name="Zuccolo A."/>
            <person name="Rossini L."/>
            <person name="Jenkins J."/>
            <person name="Vendramin E."/>
            <person name="Meisel L.A."/>
            <person name="Decroocq V."/>
            <person name="Sosinski B."/>
            <person name="Prochnik S."/>
            <person name="Mitros T."/>
            <person name="Policriti A."/>
            <person name="Cipriani G."/>
            <person name="Dondini L."/>
            <person name="Ficklin S."/>
            <person name="Goodstein D.M."/>
            <person name="Xuan P."/>
            <person name="Del Fabbro C."/>
            <person name="Aramini V."/>
            <person name="Copetti D."/>
            <person name="Gonzalez S."/>
            <person name="Horner D.S."/>
            <person name="Falchi R."/>
            <person name="Lucas S."/>
            <person name="Mica E."/>
            <person name="Maldonado J."/>
            <person name="Lazzari B."/>
            <person name="Bielenberg D."/>
            <person name="Pirona R."/>
            <person name="Miculan M."/>
            <person name="Barakat A."/>
            <person name="Testolin R."/>
            <person name="Stella A."/>
            <person name="Tartarini S."/>
            <person name="Tonutti P."/>
            <person name="Arus P."/>
            <person name="Orellana A."/>
            <person name="Wells C."/>
            <person name="Main D."/>
            <person name="Vizzotto G."/>
            <person name="Silva H."/>
            <person name="Salamini F."/>
            <person name="Schmutz J."/>
            <person name="Morgante M."/>
            <person name="Rokhsar D.S."/>
        </authorList>
    </citation>
    <scope>NUCLEOTIDE SEQUENCE [LARGE SCALE GENOMIC DNA]</scope>
    <source>
        <strain evidence="27">cv. Nemared</strain>
    </source>
</reference>
<evidence type="ECO:0000256" key="20">
    <source>
        <dbReference type="ARBA" id="ARBA00047899"/>
    </source>
</evidence>
<dbReference type="AlphaFoldDB" id="A0A251NLM4"/>
<comment type="catalytic activity">
    <reaction evidence="20">
        <text>L-threonyl-[protein] + ATP = O-phospho-L-threonyl-[protein] + ADP + H(+)</text>
        <dbReference type="Rhea" id="RHEA:46608"/>
        <dbReference type="Rhea" id="RHEA-COMP:11060"/>
        <dbReference type="Rhea" id="RHEA-COMP:11605"/>
        <dbReference type="ChEBI" id="CHEBI:15378"/>
        <dbReference type="ChEBI" id="CHEBI:30013"/>
        <dbReference type="ChEBI" id="CHEBI:30616"/>
        <dbReference type="ChEBI" id="CHEBI:61977"/>
        <dbReference type="ChEBI" id="CHEBI:456216"/>
        <dbReference type="EC" id="2.7.11.1"/>
    </reaction>
</comment>
<evidence type="ECO:0000256" key="22">
    <source>
        <dbReference type="PROSITE-ProRule" id="PRU10141"/>
    </source>
</evidence>
<keyword evidence="7" id="KW-0597">Phosphoprotein</keyword>